<organism evidence="1 2">
    <name type="scientific">Rheinheimera salexigens</name>
    <dbReference type="NCBI Taxonomy" id="1628148"/>
    <lineage>
        <taxon>Bacteria</taxon>
        <taxon>Pseudomonadati</taxon>
        <taxon>Pseudomonadota</taxon>
        <taxon>Gammaproteobacteria</taxon>
        <taxon>Chromatiales</taxon>
        <taxon>Chromatiaceae</taxon>
        <taxon>Rheinheimera</taxon>
    </lineage>
</organism>
<accession>A0A1E7Q8A1</accession>
<name>A0A1E7Q8A1_9GAMM</name>
<dbReference type="Proteomes" id="UP000242258">
    <property type="component" value="Unassembled WGS sequence"/>
</dbReference>
<gene>
    <name evidence="1" type="ORF">BI198_12870</name>
</gene>
<dbReference type="EMBL" id="MKEK01000001">
    <property type="protein sequence ID" value="OEY70367.1"/>
    <property type="molecule type" value="Genomic_DNA"/>
</dbReference>
<evidence type="ECO:0000313" key="1">
    <source>
        <dbReference type="EMBL" id="OEY70367.1"/>
    </source>
</evidence>
<dbReference type="OrthoDB" id="7061711at2"/>
<reference evidence="2" key="1">
    <citation type="submission" date="2016-09" db="EMBL/GenBank/DDBJ databases">
        <authorList>
            <person name="Wan X."/>
            <person name="Hou S."/>
        </authorList>
    </citation>
    <scope>NUCLEOTIDE SEQUENCE [LARGE SCALE GENOMIC DNA]</scope>
    <source>
        <strain evidence="2">KH87</strain>
    </source>
</reference>
<protein>
    <submittedName>
        <fullName evidence="1">Uncharacterized protein</fullName>
    </submittedName>
</protein>
<keyword evidence="2" id="KW-1185">Reference proteome</keyword>
<sequence>MKNEFYYKNYPWMNADQLECFELLCDIHGGGNHLFGKIHPCGESGIYINSTCTHYMSTFDYSNLTRAVVLAHDRMIRFEIEPSGPRMLKLIAHKRHSRDGRMHERHPTIEDAITDIRNNHGEVTA</sequence>
<proteinExistence type="predicted"/>
<dbReference type="AlphaFoldDB" id="A0A1E7Q8A1"/>
<dbReference type="STRING" id="1628148.BI198_12870"/>
<evidence type="ECO:0000313" key="2">
    <source>
        <dbReference type="Proteomes" id="UP000242258"/>
    </source>
</evidence>
<comment type="caution">
    <text evidence="1">The sequence shown here is derived from an EMBL/GenBank/DDBJ whole genome shotgun (WGS) entry which is preliminary data.</text>
</comment>